<feature type="domain" description="DUF7598" evidence="3">
    <location>
        <begin position="44"/>
        <end position="180"/>
    </location>
</feature>
<evidence type="ECO:0000256" key="1">
    <source>
        <dbReference type="SAM" id="MobiDB-lite"/>
    </source>
</evidence>
<feature type="compositionally biased region" description="Basic and acidic residues" evidence="1">
    <location>
        <begin position="1"/>
        <end position="11"/>
    </location>
</feature>
<gene>
    <name evidence="4" type="ORF">B0T20DRAFT_470763</name>
</gene>
<sequence>MHEHELQRHNENQSPVPNRTDPNHPESALEYQDPEMLPTIKGTGYLVLNGLRALTLIGLAMTMASSWIMIVLSGLGGRFDFFDSASHFFVFGAAIFLFISELNIRSFRGYFARTWPVLCPTHSLVYLGLAMVVMGCAIMGDLVKPAYSMENLGLAMWRLVLATGILSLTFGVFNVIASLVFNTSEGEGKIRRRITARMIRSHGDQAKGIIIEKQDPSFPDYYSNSQSNGGSYPDDLPPSVNNHYYPPEPEHQPELDTTFKARAHRWTKAAFPKNFRKSGRFPIISDPIVPSVGVVAATPQMNSDNKRDHNNVDLERGDSFRSNRRHSGGRFPINTDSSSAGRNNSPPPTNDRASPVSPNVQRPPTVLHPYYNGGRRSPSLYSDANMSRF</sequence>
<evidence type="ECO:0000313" key="5">
    <source>
        <dbReference type="Proteomes" id="UP001281003"/>
    </source>
</evidence>
<evidence type="ECO:0000256" key="2">
    <source>
        <dbReference type="SAM" id="Phobius"/>
    </source>
</evidence>
<reference evidence="4" key="1">
    <citation type="journal article" date="2023" name="Mol. Phylogenet. Evol.">
        <title>Genome-scale phylogeny and comparative genomics of the fungal order Sordariales.</title>
        <authorList>
            <person name="Hensen N."/>
            <person name="Bonometti L."/>
            <person name="Westerberg I."/>
            <person name="Brannstrom I.O."/>
            <person name="Guillou S."/>
            <person name="Cros-Aarteil S."/>
            <person name="Calhoun S."/>
            <person name="Haridas S."/>
            <person name="Kuo A."/>
            <person name="Mondo S."/>
            <person name="Pangilinan J."/>
            <person name="Riley R."/>
            <person name="LaButti K."/>
            <person name="Andreopoulos B."/>
            <person name="Lipzen A."/>
            <person name="Chen C."/>
            <person name="Yan M."/>
            <person name="Daum C."/>
            <person name="Ng V."/>
            <person name="Clum A."/>
            <person name="Steindorff A."/>
            <person name="Ohm R.A."/>
            <person name="Martin F."/>
            <person name="Silar P."/>
            <person name="Natvig D.O."/>
            <person name="Lalanne C."/>
            <person name="Gautier V."/>
            <person name="Ament-Velasquez S.L."/>
            <person name="Kruys A."/>
            <person name="Hutchinson M.I."/>
            <person name="Powell A.J."/>
            <person name="Barry K."/>
            <person name="Miller A.N."/>
            <person name="Grigoriev I.V."/>
            <person name="Debuchy R."/>
            <person name="Gladieux P."/>
            <person name="Hiltunen Thoren M."/>
            <person name="Johannesson H."/>
        </authorList>
    </citation>
    <scope>NUCLEOTIDE SEQUENCE</scope>
    <source>
        <strain evidence="4">FGSC 1904</strain>
    </source>
</reference>
<feature type="compositionally biased region" description="Polar residues" evidence="1">
    <location>
        <begin position="334"/>
        <end position="344"/>
    </location>
</feature>
<feature type="region of interest" description="Disordered" evidence="1">
    <location>
        <begin position="1"/>
        <end position="30"/>
    </location>
</feature>
<feature type="region of interest" description="Disordered" evidence="1">
    <location>
        <begin position="297"/>
        <end position="389"/>
    </location>
</feature>
<keyword evidence="5" id="KW-1185">Reference proteome</keyword>
<protein>
    <recommendedName>
        <fullName evidence="3">DUF7598 domain-containing protein</fullName>
    </recommendedName>
</protein>
<evidence type="ECO:0000259" key="3">
    <source>
        <dbReference type="Pfam" id="PF24535"/>
    </source>
</evidence>
<feature type="compositionally biased region" description="Polar residues" evidence="1">
    <location>
        <begin position="379"/>
        <end position="389"/>
    </location>
</feature>
<feature type="transmembrane region" description="Helical" evidence="2">
    <location>
        <begin position="124"/>
        <end position="143"/>
    </location>
</feature>
<comment type="caution">
    <text evidence="4">The sequence shown here is derived from an EMBL/GenBank/DDBJ whole genome shotgun (WGS) entry which is preliminary data.</text>
</comment>
<name>A0AAE0PCC9_SORBR</name>
<keyword evidence="2" id="KW-0472">Membrane</keyword>
<feature type="compositionally biased region" description="Basic and acidic residues" evidence="1">
    <location>
        <begin position="304"/>
        <end position="321"/>
    </location>
</feature>
<feature type="transmembrane region" description="Helical" evidence="2">
    <location>
        <begin position="155"/>
        <end position="181"/>
    </location>
</feature>
<dbReference type="AlphaFoldDB" id="A0AAE0PCC9"/>
<dbReference type="InterPro" id="IPR056019">
    <property type="entry name" value="DUF7598"/>
</dbReference>
<feature type="transmembrane region" description="Helical" evidence="2">
    <location>
        <begin position="51"/>
        <end position="72"/>
    </location>
</feature>
<reference evidence="4" key="2">
    <citation type="submission" date="2023-07" db="EMBL/GenBank/DDBJ databases">
        <authorList>
            <consortium name="Lawrence Berkeley National Laboratory"/>
            <person name="Haridas S."/>
            <person name="Hensen N."/>
            <person name="Bonometti L."/>
            <person name="Westerberg I."/>
            <person name="Brannstrom I.O."/>
            <person name="Guillou S."/>
            <person name="Cros-Aarteil S."/>
            <person name="Calhoun S."/>
            <person name="Kuo A."/>
            <person name="Mondo S."/>
            <person name="Pangilinan J."/>
            <person name="Riley R."/>
            <person name="LaButti K."/>
            <person name="Andreopoulos B."/>
            <person name="Lipzen A."/>
            <person name="Chen C."/>
            <person name="Yanf M."/>
            <person name="Daum C."/>
            <person name="Ng V."/>
            <person name="Clum A."/>
            <person name="Steindorff A."/>
            <person name="Ohm R."/>
            <person name="Martin F."/>
            <person name="Silar P."/>
            <person name="Natvig D."/>
            <person name="Lalanne C."/>
            <person name="Gautier V."/>
            <person name="Ament-velasquez S.L."/>
            <person name="Kruys A."/>
            <person name="Hutchinson M.I."/>
            <person name="Powell A.J."/>
            <person name="Barry K."/>
            <person name="Miller A.N."/>
            <person name="Grigoriev I.V."/>
            <person name="Debuchy R."/>
            <person name="Gladieux P."/>
            <person name="Thoren M.H."/>
            <person name="Johannesson H."/>
        </authorList>
    </citation>
    <scope>NUCLEOTIDE SEQUENCE</scope>
    <source>
        <strain evidence="4">FGSC 1904</strain>
    </source>
</reference>
<evidence type="ECO:0000313" key="4">
    <source>
        <dbReference type="EMBL" id="KAK3397217.1"/>
    </source>
</evidence>
<feature type="transmembrane region" description="Helical" evidence="2">
    <location>
        <begin position="84"/>
        <end position="104"/>
    </location>
</feature>
<keyword evidence="2" id="KW-0812">Transmembrane</keyword>
<organism evidence="4 5">
    <name type="scientific">Sordaria brevicollis</name>
    <dbReference type="NCBI Taxonomy" id="83679"/>
    <lineage>
        <taxon>Eukaryota</taxon>
        <taxon>Fungi</taxon>
        <taxon>Dikarya</taxon>
        <taxon>Ascomycota</taxon>
        <taxon>Pezizomycotina</taxon>
        <taxon>Sordariomycetes</taxon>
        <taxon>Sordariomycetidae</taxon>
        <taxon>Sordariales</taxon>
        <taxon>Sordariaceae</taxon>
        <taxon>Sordaria</taxon>
    </lineage>
</organism>
<accession>A0AAE0PCC9</accession>
<dbReference type="Pfam" id="PF24535">
    <property type="entry name" value="DUF7598"/>
    <property type="match status" value="1"/>
</dbReference>
<dbReference type="EMBL" id="JAUTDP010000008">
    <property type="protein sequence ID" value="KAK3397217.1"/>
    <property type="molecule type" value="Genomic_DNA"/>
</dbReference>
<keyword evidence="2" id="KW-1133">Transmembrane helix</keyword>
<proteinExistence type="predicted"/>
<dbReference type="Proteomes" id="UP001281003">
    <property type="component" value="Unassembled WGS sequence"/>
</dbReference>